<dbReference type="GO" id="GO:0016746">
    <property type="term" value="F:acyltransferase activity"/>
    <property type="evidence" value="ECO:0007669"/>
    <property type="project" value="UniProtKB-KW"/>
</dbReference>
<keyword evidence="7" id="KW-1133">Transmembrane helix</keyword>
<evidence type="ECO:0000256" key="7">
    <source>
        <dbReference type="ARBA" id="ARBA00022989"/>
    </source>
</evidence>
<gene>
    <name evidence="11" type="ORF">niasHT_035721</name>
</gene>
<evidence type="ECO:0000313" key="11">
    <source>
        <dbReference type="EMBL" id="KAL3080201.1"/>
    </source>
</evidence>
<evidence type="ECO:0000256" key="10">
    <source>
        <dbReference type="ARBA" id="ARBA00023315"/>
    </source>
</evidence>
<dbReference type="PANTHER" id="PTHR12317:SF71">
    <property type="entry name" value="ACYLTRANSFERASE"/>
    <property type="match status" value="1"/>
</dbReference>
<dbReference type="Pfam" id="PF03982">
    <property type="entry name" value="DAGAT"/>
    <property type="match status" value="1"/>
</dbReference>
<keyword evidence="8" id="KW-0443">Lipid metabolism</keyword>
<evidence type="ECO:0000313" key="12">
    <source>
        <dbReference type="Proteomes" id="UP001620626"/>
    </source>
</evidence>
<proteinExistence type="inferred from homology"/>
<accession>A0ABD2IRV4</accession>
<keyword evidence="6" id="KW-0256">Endoplasmic reticulum</keyword>
<evidence type="ECO:0000256" key="2">
    <source>
        <dbReference type="ARBA" id="ARBA00005420"/>
    </source>
</evidence>
<keyword evidence="5" id="KW-0812">Transmembrane</keyword>
<evidence type="ECO:0000256" key="9">
    <source>
        <dbReference type="ARBA" id="ARBA00023136"/>
    </source>
</evidence>
<organism evidence="11 12">
    <name type="scientific">Heterodera trifolii</name>
    <dbReference type="NCBI Taxonomy" id="157864"/>
    <lineage>
        <taxon>Eukaryota</taxon>
        <taxon>Metazoa</taxon>
        <taxon>Ecdysozoa</taxon>
        <taxon>Nematoda</taxon>
        <taxon>Chromadorea</taxon>
        <taxon>Rhabditida</taxon>
        <taxon>Tylenchina</taxon>
        <taxon>Tylenchomorpha</taxon>
        <taxon>Tylenchoidea</taxon>
        <taxon>Heteroderidae</taxon>
        <taxon>Heteroderinae</taxon>
        <taxon>Heterodera</taxon>
    </lineage>
</organism>
<dbReference type="AlphaFoldDB" id="A0ABD2IRV4"/>
<comment type="subcellular location">
    <subcellularLocation>
        <location evidence="1">Endoplasmic reticulum membrane</location>
        <topology evidence="1">Multi-pass membrane protein</topology>
    </subcellularLocation>
</comment>
<dbReference type="InterPro" id="IPR007130">
    <property type="entry name" value="DAGAT"/>
</dbReference>
<keyword evidence="3" id="KW-0444">Lipid biosynthesis</keyword>
<comment type="similarity">
    <text evidence="2">Belongs to the diacylglycerol acyltransferase family.</text>
</comment>
<keyword evidence="4" id="KW-0808">Transferase</keyword>
<keyword evidence="12" id="KW-1185">Reference proteome</keyword>
<reference evidence="11 12" key="1">
    <citation type="submission" date="2024-10" db="EMBL/GenBank/DDBJ databases">
        <authorList>
            <person name="Kim D."/>
        </authorList>
    </citation>
    <scope>NUCLEOTIDE SEQUENCE [LARGE SCALE GENOMIC DNA]</scope>
    <source>
        <strain evidence="11">BH-2024</strain>
    </source>
</reference>
<dbReference type="PANTHER" id="PTHR12317">
    <property type="entry name" value="DIACYLGLYCEROL O-ACYLTRANSFERASE"/>
    <property type="match status" value="1"/>
</dbReference>
<comment type="caution">
    <text evidence="11">The sequence shown here is derived from an EMBL/GenBank/DDBJ whole genome shotgun (WGS) entry which is preliminary data.</text>
</comment>
<dbReference type="Proteomes" id="UP001620626">
    <property type="component" value="Unassembled WGS sequence"/>
</dbReference>
<dbReference type="GO" id="GO:0005789">
    <property type="term" value="C:endoplasmic reticulum membrane"/>
    <property type="evidence" value="ECO:0007669"/>
    <property type="project" value="UniProtKB-SubCell"/>
</dbReference>
<keyword evidence="10" id="KW-0012">Acyltransferase</keyword>
<protein>
    <submittedName>
        <fullName evidence="11">Uncharacterized protein</fullName>
    </submittedName>
</protein>
<evidence type="ECO:0000256" key="8">
    <source>
        <dbReference type="ARBA" id="ARBA00023098"/>
    </source>
</evidence>
<evidence type="ECO:0000256" key="3">
    <source>
        <dbReference type="ARBA" id="ARBA00022516"/>
    </source>
</evidence>
<dbReference type="CDD" id="cd07987">
    <property type="entry name" value="LPLAT_MGAT-like"/>
    <property type="match status" value="1"/>
</dbReference>
<dbReference type="EMBL" id="JBICBT010001170">
    <property type="protein sequence ID" value="KAL3080201.1"/>
    <property type="molecule type" value="Genomic_DNA"/>
</dbReference>
<dbReference type="GO" id="GO:0006629">
    <property type="term" value="P:lipid metabolic process"/>
    <property type="evidence" value="ECO:0007669"/>
    <property type="project" value="UniProtKB-KW"/>
</dbReference>
<sequence>MSMNGQFWFPFRREIGIGLGAVECSSHSLEFLLNNPGQCRLIGIVIGGAEEMLDAHPGMNHLNIMGRRGFCRFALKTGTTLVPSYSFGENDLFDQFPNPRGSLLRTVQTAIKKRCRVCIPLVNGCCGLSDRFGLLPRRSPITTIIGAPIEVKRIGNPSTAEIDELHFRYCSALNELFEEHKLNFGIPNDEHLTLH</sequence>
<evidence type="ECO:0000256" key="1">
    <source>
        <dbReference type="ARBA" id="ARBA00004477"/>
    </source>
</evidence>
<keyword evidence="9" id="KW-0472">Membrane</keyword>
<evidence type="ECO:0000256" key="6">
    <source>
        <dbReference type="ARBA" id="ARBA00022824"/>
    </source>
</evidence>
<evidence type="ECO:0000256" key="5">
    <source>
        <dbReference type="ARBA" id="ARBA00022692"/>
    </source>
</evidence>
<evidence type="ECO:0000256" key="4">
    <source>
        <dbReference type="ARBA" id="ARBA00022679"/>
    </source>
</evidence>
<name>A0ABD2IRV4_9BILA</name>